<organism evidence="1">
    <name type="scientific">Poeciliopsis prolifica</name>
    <name type="common">blackstripe livebearer</name>
    <dbReference type="NCBI Taxonomy" id="188132"/>
    <lineage>
        <taxon>Eukaryota</taxon>
        <taxon>Metazoa</taxon>
        <taxon>Chordata</taxon>
        <taxon>Craniata</taxon>
        <taxon>Vertebrata</taxon>
        <taxon>Euteleostomi</taxon>
        <taxon>Actinopterygii</taxon>
        <taxon>Neopterygii</taxon>
        <taxon>Teleostei</taxon>
        <taxon>Neoteleostei</taxon>
        <taxon>Acanthomorphata</taxon>
        <taxon>Ovalentaria</taxon>
        <taxon>Atherinomorphae</taxon>
        <taxon>Cyprinodontiformes</taxon>
        <taxon>Poeciliidae</taxon>
        <taxon>Poeciliinae</taxon>
        <taxon>Poeciliopsis</taxon>
    </lineage>
</organism>
<protein>
    <submittedName>
        <fullName evidence="1">CADH2</fullName>
    </submittedName>
</protein>
<gene>
    <name evidence="1" type="primary">CADH2</name>
</gene>
<proteinExistence type="predicted"/>
<accession>A0A0S7EIF2</accession>
<reference evidence="1" key="1">
    <citation type="submission" date="2014-12" db="EMBL/GenBank/DDBJ databases">
        <title>Parallel Evolution in Life History Adaptation Evident in the Tissue-Specific Poeciliopsis prolifica transcriptome.</title>
        <authorList>
            <person name="Jue N.K."/>
            <person name="Foley R.J."/>
            <person name="Obergfell C."/>
            <person name="Reznick D.N."/>
            <person name="O'Neill R.J."/>
            <person name="O'Neill M.J."/>
        </authorList>
    </citation>
    <scope>NUCLEOTIDE SEQUENCE</scope>
</reference>
<name>A0A0S7EIF2_9TELE</name>
<sequence>MTQSLFMRFRVLSAFEIFGHDWRDDEFLDLCGRHHFDLCHPLLLSGGVYSLDQQGRSRGWSALKSPCSVNYSVVLYPKVRWIAAFKPHQTTSATADKLHVERGHPFSVISGTTTVYRSSEKPGLHGGAPLASAAICSPAKSKSRSSPLPSCNENICTPDTPFISPLRNPWKYWGLAGGKDVDK</sequence>
<dbReference type="EMBL" id="GBYX01478034">
    <property type="protein sequence ID" value="JAO03656.1"/>
    <property type="molecule type" value="Transcribed_RNA"/>
</dbReference>
<evidence type="ECO:0000313" key="1">
    <source>
        <dbReference type="EMBL" id="JAO03656.1"/>
    </source>
</evidence>
<dbReference type="AlphaFoldDB" id="A0A0S7EIF2"/>